<keyword evidence="3" id="KW-1185">Reference proteome</keyword>
<dbReference type="EMBL" id="AVOT02000086">
    <property type="protein sequence ID" value="MBW0460971.1"/>
    <property type="molecule type" value="Genomic_DNA"/>
</dbReference>
<name>A0A9Q3B9J4_9BASI</name>
<dbReference type="AlphaFoldDB" id="A0A9Q3B9J4"/>
<proteinExistence type="predicted"/>
<feature type="signal peptide" evidence="1">
    <location>
        <begin position="1"/>
        <end position="22"/>
    </location>
</feature>
<sequence length="174" mass="19768">MAHVRWHATVHGNIMRLLRLFSLVVNNGTSWSSRKLQVTPMMLVCFIVTNRAWKSRRDSEAFECPVSQSFTEKSLLLFRIPKLHTQILTPVQDPGCSHANTYACPGSQQFKKLLMWGQAPINSEISLGFSRLPTLQMQILILVQVPDNSNSSLCWCRLPTLHTQILMPVQVPNN</sequence>
<evidence type="ECO:0000313" key="2">
    <source>
        <dbReference type="EMBL" id="MBW0460971.1"/>
    </source>
</evidence>
<dbReference type="Proteomes" id="UP000765509">
    <property type="component" value="Unassembled WGS sequence"/>
</dbReference>
<keyword evidence="1" id="KW-0732">Signal</keyword>
<evidence type="ECO:0000256" key="1">
    <source>
        <dbReference type="SAM" id="SignalP"/>
    </source>
</evidence>
<organism evidence="2 3">
    <name type="scientific">Austropuccinia psidii MF-1</name>
    <dbReference type="NCBI Taxonomy" id="1389203"/>
    <lineage>
        <taxon>Eukaryota</taxon>
        <taxon>Fungi</taxon>
        <taxon>Dikarya</taxon>
        <taxon>Basidiomycota</taxon>
        <taxon>Pucciniomycotina</taxon>
        <taxon>Pucciniomycetes</taxon>
        <taxon>Pucciniales</taxon>
        <taxon>Sphaerophragmiaceae</taxon>
        <taxon>Austropuccinia</taxon>
    </lineage>
</organism>
<protein>
    <submittedName>
        <fullName evidence="2">Uncharacterized protein</fullName>
    </submittedName>
</protein>
<feature type="chain" id="PRO_5040132695" evidence="1">
    <location>
        <begin position="23"/>
        <end position="174"/>
    </location>
</feature>
<accession>A0A9Q3B9J4</accession>
<reference evidence="2" key="1">
    <citation type="submission" date="2021-03" db="EMBL/GenBank/DDBJ databases">
        <title>Draft genome sequence of rust myrtle Austropuccinia psidii MF-1, a brazilian biotype.</title>
        <authorList>
            <person name="Quecine M.C."/>
            <person name="Pachon D.M.R."/>
            <person name="Bonatelli M.L."/>
            <person name="Correr F.H."/>
            <person name="Franceschini L.M."/>
            <person name="Leite T.F."/>
            <person name="Margarido G.R.A."/>
            <person name="Almeida C.A."/>
            <person name="Ferrarezi J.A."/>
            <person name="Labate C.A."/>
        </authorList>
    </citation>
    <scope>NUCLEOTIDE SEQUENCE</scope>
    <source>
        <strain evidence="2">MF-1</strain>
    </source>
</reference>
<comment type="caution">
    <text evidence="2">The sequence shown here is derived from an EMBL/GenBank/DDBJ whole genome shotgun (WGS) entry which is preliminary data.</text>
</comment>
<evidence type="ECO:0000313" key="3">
    <source>
        <dbReference type="Proteomes" id="UP000765509"/>
    </source>
</evidence>
<gene>
    <name evidence="2" type="ORF">O181_000686</name>
</gene>